<dbReference type="EC" id="5.2.1.8" evidence="1"/>
<dbReference type="PANTHER" id="PTHR11071:SF561">
    <property type="entry name" value="PEPTIDYL-PROLYL CIS-TRANS ISOMERASE D-RELATED"/>
    <property type="match status" value="1"/>
</dbReference>
<dbReference type="GO" id="GO:0003755">
    <property type="term" value="F:peptidyl-prolyl cis-trans isomerase activity"/>
    <property type="evidence" value="ECO:0007669"/>
    <property type="project" value="UniProtKB-UniRule"/>
</dbReference>
<evidence type="ECO:0000256" key="1">
    <source>
        <dbReference type="RuleBase" id="RU363019"/>
    </source>
</evidence>
<dbReference type="PROSITE" id="PS50072">
    <property type="entry name" value="CSA_PPIASE_2"/>
    <property type="match status" value="1"/>
</dbReference>
<comment type="function">
    <text evidence="1">PPIases accelerate the folding of proteins. It catalyzes the cis-trans isomerization of proline imidic peptide bonds in oligopeptides.</text>
</comment>
<evidence type="ECO:0000259" key="2">
    <source>
        <dbReference type="PROSITE" id="PS50072"/>
    </source>
</evidence>
<feature type="domain" description="PPIase cyclophilin-type" evidence="2">
    <location>
        <begin position="35"/>
        <end position="242"/>
    </location>
</feature>
<dbReference type="Proteomes" id="UP000018050">
    <property type="component" value="Unassembled WGS sequence"/>
</dbReference>
<reference evidence="3" key="1">
    <citation type="submission" date="2013-10" db="EMBL/GenBank/DDBJ databases">
        <title>Genomic analysis of the causative agents of coccidiosis in chickens.</title>
        <authorList>
            <person name="Reid A.J."/>
            <person name="Blake D."/>
            <person name="Billington K."/>
            <person name="Browne H."/>
            <person name="Dunn M."/>
            <person name="Hung S."/>
            <person name="Kawahara F."/>
            <person name="Miranda-Saavedra D."/>
            <person name="Mourier T."/>
            <person name="Nagra H."/>
            <person name="Otto T.D."/>
            <person name="Rawlings N."/>
            <person name="Sanchez A."/>
            <person name="Sanders M."/>
            <person name="Subramaniam C."/>
            <person name="Tay Y."/>
            <person name="Dear P."/>
            <person name="Doerig C."/>
            <person name="Gruber A."/>
            <person name="Parkinson J."/>
            <person name="Shirley M."/>
            <person name="Wan K.L."/>
            <person name="Berriman M."/>
            <person name="Tomley F."/>
            <person name="Pain A."/>
        </authorList>
    </citation>
    <scope>NUCLEOTIDE SEQUENCE</scope>
    <source>
        <strain evidence="3">Houghton</strain>
    </source>
</reference>
<dbReference type="InterPro" id="IPR002130">
    <property type="entry name" value="Cyclophilin-type_PPIase_dom"/>
</dbReference>
<keyword evidence="4" id="KW-1185">Reference proteome</keyword>
<organism evidence="3 4">
    <name type="scientific">Eimeria acervulina</name>
    <name type="common">Coccidian parasite</name>
    <dbReference type="NCBI Taxonomy" id="5801"/>
    <lineage>
        <taxon>Eukaryota</taxon>
        <taxon>Sar</taxon>
        <taxon>Alveolata</taxon>
        <taxon>Apicomplexa</taxon>
        <taxon>Conoidasida</taxon>
        <taxon>Coccidia</taxon>
        <taxon>Eucoccidiorida</taxon>
        <taxon>Eimeriorina</taxon>
        <taxon>Eimeriidae</taxon>
        <taxon>Eimeria</taxon>
    </lineage>
</organism>
<dbReference type="PANTHER" id="PTHR11071">
    <property type="entry name" value="PEPTIDYL-PROLYL CIS-TRANS ISOMERASE"/>
    <property type="match status" value="1"/>
</dbReference>
<dbReference type="Gene3D" id="2.40.100.10">
    <property type="entry name" value="Cyclophilin-like"/>
    <property type="match status" value="1"/>
</dbReference>
<dbReference type="OrthoDB" id="193499at2759"/>
<dbReference type="GO" id="GO:0005737">
    <property type="term" value="C:cytoplasm"/>
    <property type="evidence" value="ECO:0007669"/>
    <property type="project" value="TreeGrafter"/>
</dbReference>
<reference evidence="3" key="2">
    <citation type="submission" date="2013-10" db="EMBL/GenBank/DDBJ databases">
        <authorList>
            <person name="Aslett M."/>
        </authorList>
    </citation>
    <scope>NUCLEOTIDE SEQUENCE</scope>
    <source>
        <strain evidence="3">Houghton</strain>
    </source>
</reference>
<dbReference type="PRINTS" id="PR00153">
    <property type="entry name" value="CSAPPISMRASE"/>
</dbReference>
<protein>
    <recommendedName>
        <fullName evidence="1">Peptidyl-prolyl cis-trans isomerase</fullName>
        <shortName evidence="1">PPIase</shortName>
        <ecNumber evidence="1">5.2.1.8</ecNumber>
    </recommendedName>
</protein>
<dbReference type="EMBL" id="HG670839">
    <property type="protein sequence ID" value="CDI78211.1"/>
    <property type="molecule type" value="Genomic_DNA"/>
</dbReference>
<dbReference type="GO" id="GO:0006457">
    <property type="term" value="P:protein folding"/>
    <property type="evidence" value="ECO:0007669"/>
    <property type="project" value="TreeGrafter"/>
</dbReference>
<dbReference type="AlphaFoldDB" id="U6GD66"/>
<evidence type="ECO:0000313" key="4">
    <source>
        <dbReference type="Proteomes" id="UP000018050"/>
    </source>
</evidence>
<sequence length="272" mass="28059">MSEESLEVNVSGFSYAEALSGGVKPLTNPSNPVVFLDVAVGSHAMGRIKIELFKHLMPKCAENFRQFCTGEFKMNSVPVGYKNVTFHRVLKGFMVHGGDFVKGDGSGSMSIYGSSFPLESAAMPETIQGLSGAAATAAAAKAIAAGCVPHFRAGLLCMANSAAASSKQQQQQQQEQQQRSGTNGCQFFITCGPCLWLDGRNDVFGQVIGRDSYQVQTPAAAAAANANAVAPGANVVAVPAPHAVVDVAGGAVAAAAASVACGVWGYLSNNHS</sequence>
<dbReference type="Pfam" id="PF00160">
    <property type="entry name" value="Pro_isomerase"/>
    <property type="match status" value="1"/>
</dbReference>
<dbReference type="SUPFAM" id="SSF50891">
    <property type="entry name" value="Cyclophilin-like"/>
    <property type="match status" value="1"/>
</dbReference>
<keyword evidence="1" id="KW-0697">Rotamase</keyword>
<comment type="catalytic activity">
    <reaction evidence="1">
        <text>[protein]-peptidylproline (omega=180) = [protein]-peptidylproline (omega=0)</text>
        <dbReference type="Rhea" id="RHEA:16237"/>
        <dbReference type="Rhea" id="RHEA-COMP:10747"/>
        <dbReference type="Rhea" id="RHEA-COMP:10748"/>
        <dbReference type="ChEBI" id="CHEBI:83833"/>
        <dbReference type="ChEBI" id="CHEBI:83834"/>
        <dbReference type="EC" id="5.2.1.8"/>
    </reaction>
</comment>
<dbReference type="RefSeq" id="XP_013251536.1">
    <property type="nucleotide sequence ID" value="XM_013396082.1"/>
</dbReference>
<evidence type="ECO:0000313" key="3">
    <source>
        <dbReference type="EMBL" id="CDI78211.1"/>
    </source>
</evidence>
<dbReference type="VEuPathDB" id="ToxoDB:EAH_00031520"/>
<dbReference type="GeneID" id="25271222"/>
<gene>
    <name evidence="3" type="ORF">EAH_00031520</name>
</gene>
<name>U6GD66_EIMAC</name>
<keyword evidence="1 3" id="KW-0413">Isomerase</keyword>
<dbReference type="GO" id="GO:0016018">
    <property type="term" value="F:cyclosporin A binding"/>
    <property type="evidence" value="ECO:0007669"/>
    <property type="project" value="TreeGrafter"/>
</dbReference>
<dbReference type="OMA" id="FITCGPC"/>
<proteinExistence type="inferred from homology"/>
<comment type="similarity">
    <text evidence="1">Belongs to the cyclophilin-type PPIase family.</text>
</comment>
<dbReference type="InterPro" id="IPR029000">
    <property type="entry name" value="Cyclophilin-like_dom_sf"/>
</dbReference>
<accession>U6GD66</accession>